<sequence length="260" mass="29670">MGLGKDYSIGVVFNMSQFSMSFGDVLRNVLPILRQCIGAVLHKGVVFSKRLIITVKQDLILYRLTQDNQKHNKPSKFWAWSFGPIFPRRTWRLSRRGFRFRLLTCPTMRQWRVRVAQGVEPGISIKEDPNETESDAGMLPELERAAPVIAEGIDALVAGGSLSPLPVLPVEAASQQMARLREKISRMDAFCYTARQAHRQATARAAMLETELVQLSDIYDTLRYEDALRVTFAAFRLRRMAKDWWLRASEAPALMNQPWT</sequence>
<proteinExistence type="predicted"/>
<evidence type="ECO:0000313" key="2">
    <source>
        <dbReference type="Proteomes" id="UP001060085"/>
    </source>
</evidence>
<protein>
    <submittedName>
        <fullName evidence="1">Uncharacterized protein</fullName>
    </submittedName>
</protein>
<organism evidence="1 2">
    <name type="scientific">Catharanthus roseus</name>
    <name type="common">Madagascar periwinkle</name>
    <name type="synonym">Vinca rosea</name>
    <dbReference type="NCBI Taxonomy" id="4058"/>
    <lineage>
        <taxon>Eukaryota</taxon>
        <taxon>Viridiplantae</taxon>
        <taxon>Streptophyta</taxon>
        <taxon>Embryophyta</taxon>
        <taxon>Tracheophyta</taxon>
        <taxon>Spermatophyta</taxon>
        <taxon>Magnoliopsida</taxon>
        <taxon>eudicotyledons</taxon>
        <taxon>Gunneridae</taxon>
        <taxon>Pentapetalae</taxon>
        <taxon>asterids</taxon>
        <taxon>lamiids</taxon>
        <taxon>Gentianales</taxon>
        <taxon>Apocynaceae</taxon>
        <taxon>Rauvolfioideae</taxon>
        <taxon>Vinceae</taxon>
        <taxon>Catharanthinae</taxon>
        <taxon>Catharanthus</taxon>
    </lineage>
</organism>
<comment type="caution">
    <text evidence="1">The sequence shown here is derived from an EMBL/GenBank/DDBJ whole genome shotgun (WGS) entry which is preliminary data.</text>
</comment>
<dbReference type="EMBL" id="CM044707">
    <property type="protein sequence ID" value="KAI5652504.1"/>
    <property type="molecule type" value="Genomic_DNA"/>
</dbReference>
<name>A0ACB9ZVX7_CATRO</name>
<reference evidence="2" key="1">
    <citation type="journal article" date="2023" name="Nat. Plants">
        <title>Single-cell RNA sequencing provides a high-resolution roadmap for understanding the multicellular compartmentation of specialized metabolism.</title>
        <authorList>
            <person name="Sun S."/>
            <person name="Shen X."/>
            <person name="Li Y."/>
            <person name="Li Y."/>
            <person name="Wang S."/>
            <person name="Li R."/>
            <person name="Zhang H."/>
            <person name="Shen G."/>
            <person name="Guo B."/>
            <person name="Wei J."/>
            <person name="Xu J."/>
            <person name="St-Pierre B."/>
            <person name="Chen S."/>
            <person name="Sun C."/>
        </authorList>
    </citation>
    <scope>NUCLEOTIDE SEQUENCE [LARGE SCALE GENOMIC DNA]</scope>
</reference>
<evidence type="ECO:0000313" key="1">
    <source>
        <dbReference type="EMBL" id="KAI5652504.1"/>
    </source>
</evidence>
<gene>
    <name evidence="1" type="ORF">M9H77_29691</name>
</gene>
<keyword evidence="2" id="KW-1185">Reference proteome</keyword>
<dbReference type="Proteomes" id="UP001060085">
    <property type="component" value="Linkage Group LG07"/>
</dbReference>
<accession>A0ACB9ZVX7</accession>